<dbReference type="Pfam" id="PF01558">
    <property type="entry name" value="POR"/>
    <property type="match status" value="1"/>
</dbReference>
<dbReference type="RefSeq" id="XP_002778228.1">
    <property type="nucleotide sequence ID" value="XM_002778182.1"/>
</dbReference>
<dbReference type="InterPro" id="IPR002869">
    <property type="entry name" value="Pyrv_flavodox_OxRed_cen"/>
</dbReference>
<evidence type="ECO:0000256" key="1">
    <source>
        <dbReference type="ARBA" id="ARBA00023002"/>
    </source>
</evidence>
<organism evidence="4">
    <name type="scientific">Perkinsus marinus (strain ATCC 50983 / TXsc)</name>
    <dbReference type="NCBI Taxonomy" id="423536"/>
    <lineage>
        <taxon>Eukaryota</taxon>
        <taxon>Sar</taxon>
        <taxon>Alveolata</taxon>
        <taxon>Perkinsozoa</taxon>
        <taxon>Perkinsea</taxon>
        <taxon>Perkinsida</taxon>
        <taxon>Perkinsidae</taxon>
        <taxon>Perkinsus</taxon>
    </lineage>
</organism>
<dbReference type="GeneID" id="9038220"/>
<sequence length="142" mass="15756">MATTQTTIPLHNGISGGIDQAYFAYSSQKSGGLTVSHLRFGPEPLKSYYSVSKADYVGCHNTTYIDMYRMTDHLKDNGTFCLNSPFTTVEEWNEHVPAGVRKALAEKNAKVFNVDAFKVSEKCGMGRMINVVMQAVFFKLAN</sequence>
<dbReference type="Proteomes" id="UP000007800">
    <property type="component" value="Unassembled WGS sequence"/>
</dbReference>
<proteinExistence type="predicted"/>
<dbReference type="SUPFAM" id="SSF53323">
    <property type="entry name" value="Pyruvate-ferredoxin oxidoreductase, PFOR, domain III"/>
    <property type="match status" value="1"/>
</dbReference>
<dbReference type="GO" id="GO:0016903">
    <property type="term" value="F:oxidoreductase activity, acting on the aldehyde or oxo group of donors"/>
    <property type="evidence" value="ECO:0007669"/>
    <property type="project" value="InterPro"/>
</dbReference>
<dbReference type="Gene3D" id="3.40.920.10">
    <property type="entry name" value="Pyruvate-ferredoxin oxidoreductase, PFOR, domain III"/>
    <property type="match status" value="1"/>
</dbReference>
<protein>
    <recommendedName>
        <fullName evidence="2">Pyruvate/ketoisovalerate oxidoreductase catalytic domain-containing protein</fullName>
    </recommendedName>
</protein>
<dbReference type="EMBL" id="GG677926">
    <property type="protein sequence ID" value="EER10023.1"/>
    <property type="molecule type" value="Genomic_DNA"/>
</dbReference>
<feature type="domain" description="Pyruvate/ketoisovalerate oxidoreductase catalytic" evidence="2">
    <location>
        <begin position="20"/>
        <end position="141"/>
    </location>
</feature>
<evidence type="ECO:0000259" key="2">
    <source>
        <dbReference type="Pfam" id="PF01558"/>
    </source>
</evidence>
<dbReference type="InParanoid" id="C5KZS0"/>
<feature type="non-terminal residue" evidence="3">
    <location>
        <position position="142"/>
    </location>
</feature>
<dbReference type="InterPro" id="IPR019752">
    <property type="entry name" value="Pyrv/ketoisovalerate_OxRed_cat"/>
</dbReference>
<gene>
    <name evidence="3" type="ORF">Pmar_PMAR010767</name>
</gene>
<accession>C5KZS0</accession>
<dbReference type="InterPro" id="IPR050722">
    <property type="entry name" value="Pyruvate:ferred/Flavod_OxRd"/>
</dbReference>
<keyword evidence="4" id="KW-1185">Reference proteome</keyword>
<dbReference type="OrthoDB" id="10565258at2759"/>
<name>C5KZS0_PERM5</name>
<reference evidence="3 4" key="1">
    <citation type="submission" date="2008-07" db="EMBL/GenBank/DDBJ databases">
        <authorList>
            <person name="El-Sayed N."/>
            <person name="Caler E."/>
            <person name="Inman J."/>
            <person name="Amedeo P."/>
            <person name="Hass B."/>
            <person name="Wortman J."/>
        </authorList>
    </citation>
    <scope>NUCLEOTIDE SEQUENCE [LARGE SCALE GENOMIC DNA]</scope>
    <source>
        <strain evidence="4">ATCC 50983 / TXsc</strain>
    </source>
</reference>
<dbReference type="PANTHER" id="PTHR32154">
    <property type="entry name" value="PYRUVATE-FLAVODOXIN OXIDOREDUCTASE-RELATED"/>
    <property type="match status" value="1"/>
</dbReference>
<keyword evidence="1" id="KW-0560">Oxidoreductase</keyword>
<dbReference type="PANTHER" id="PTHR32154:SF0">
    <property type="entry name" value="PYRUVATE-FLAVODOXIN OXIDOREDUCTASE-RELATED"/>
    <property type="match status" value="1"/>
</dbReference>
<evidence type="ECO:0000313" key="4">
    <source>
        <dbReference type="Proteomes" id="UP000007800"/>
    </source>
</evidence>
<dbReference type="GO" id="GO:0006979">
    <property type="term" value="P:response to oxidative stress"/>
    <property type="evidence" value="ECO:0007669"/>
    <property type="project" value="TreeGrafter"/>
</dbReference>
<evidence type="ECO:0000313" key="3">
    <source>
        <dbReference type="EMBL" id="EER10023.1"/>
    </source>
</evidence>
<dbReference type="AlphaFoldDB" id="C5KZS0"/>